<dbReference type="AlphaFoldDB" id="A0A859FEP9"/>
<feature type="domain" description="HTH merR-type" evidence="4">
    <location>
        <begin position="8"/>
        <end position="77"/>
    </location>
</feature>
<dbReference type="KEGG" id="psua:FLK61_30580"/>
<dbReference type="RefSeq" id="WP_176009100.1">
    <property type="nucleotide sequence ID" value="NZ_CP041372.2"/>
</dbReference>
<reference evidence="7" key="1">
    <citation type="submission" date="2019-07" db="EMBL/GenBank/DDBJ databases">
        <title>Bacillus alkalisoli sp. nov. isolated from saline soil.</title>
        <authorList>
            <person name="Sun J.-Q."/>
            <person name="Xu L."/>
        </authorList>
    </citation>
    <scope>NUCLEOTIDE SEQUENCE [LARGE SCALE GENOMIC DNA]</scope>
    <source>
        <strain evidence="7">M4U3P1</strain>
    </source>
</reference>
<dbReference type="InterPro" id="IPR006158">
    <property type="entry name" value="Cobalamin-bd"/>
</dbReference>
<evidence type="ECO:0000259" key="5">
    <source>
        <dbReference type="PROSITE" id="PS51332"/>
    </source>
</evidence>
<dbReference type="GO" id="GO:0003677">
    <property type="term" value="F:DNA binding"/>
    <property type="evidence" value="ECO:0007669"/>
    <property type="project" value="UniProtKB-KW"/>
</dbReference>
<dbReference type="GO" id="GO:0046872">
    <property type="term" value="F:metal ion binding"/>
    <property type="evidence" value="ECO:0007669"/>
    <property type="project" value="InterPro"/>
</dbReference>
<evidence type="ECO:0000313" key="7">
    <source>
        <dbReference type="Proteomes" id="UP000318138"/>
    </source>
</evidence>
<dbReference type="Pfam" id="PF13411">
    <property type="entry name" value="MerR_1"/>
    <property type="match status" value="1"/>
</dbReference>
<dbReference type="InterPro" id="IPR036724">
    <property type="entry name" value="Cobalamin-bd_sf"/>
</dbReference>
<feature type="domain" description="B12-binding" evidence="5">
    <location>
        <begin position="179"/>
        <end position="301"/>
    </location>
</feature>
<dbReference type="EMBL" id="CP041372">
    <property type="protein sequence ID" value="QKS71064.1"/>
    <property type="molecule type" value="Genomic_DNA"/>
</dbReference>
<dbReference type="Pfam" id="PF02310">
    <property type="entry name" value="B12-binding"/>
    <property type="match status" value="1"/>
</dbReference>
<evidence type="ECO:0000256" key="3">
    <source>
        <dbReference type="ARBA" id="ARBA00023163"/>
    </source>
</evidence>
<keyword evidence="1" id="KW-0805">Transcription regulation</keyword>
<organism evidence="6 7">
    <name type="scientific">Paenalkalicoccus suaedae</name>
    <dbReference type="NCBI Taxonomy" id="2592382"/>
    <lineage>
        <taxon>Bacteria</taxon>
        <taxon>Bacillati</taxon>
        <taxon>Bacillota</taxon>
        <taxon>Bacilli</taxon>
        <taxon>Bacillales</taxon>
        <taxon>Bacillaceae</taxon>
        <taxon>Paenalkalicoccus</taxon>
    </lineage>
</organism>
<dbReference type="PANTHER" id="PTHR30204:SF67">
    <property type="entry name" value="HTH-TYPE TRANSCRIPTIONAL REGULATOR MLRA-RELATED"/>
    <property type="match status" value="1"/>
</dbReference>
<evidence type="ECO:0000256" key="1">
    <source>
        <dbReference type="ARBA" id="ARBA00023015"/>
    </source>
</evidence>
<protein>
    <submittedName>
        <fullName evidence="6">MerR family transcriptional regulator</fullName>
    </submittedName>
</protein>
<sequence>MAEQADGKYNIKAVSTLLGIHPGTLRAWERRYNIIEPVRNDAGHRLYTDEQLRILKWIVHKVDNGFTIGQAVDLLSKQGGASVYEQEHGHQDQMEAVRQQLMTSLLKFEERKSNELLDHAFGMFSIEKVLIDILGSILIEVGDKWEKGDISTAHEHFVTAFLRTRIGMVFNNLPINGFLPKVICVCGPDDMHEIGLLIFTFFLKRRGYETIYLGAGIPKDDVIEVVDEVKPKMVVISCTMPETLHKTMDLVDKLVKKDSVKVGLGGSAFKHLSEIELRKIQDMMIGDSQQDWSNWLKRDLT</sequence>
<dbReference type="GO" id="GO:0003700">
    <property type="term" value="F:DNA-binding transcription factor activity"/>
    <property type="evidence" value="ECO:0007669"/>
    <property type="project" value="InterPro"/>
</dbReference>
<dbReference type="Proteomes" id="UP000318138">
    <property type="component" value="Chromosome"/>
</dbReference>
<keyword evidence="3" id="KW-0804">Transcription</keyword>
<dbReference type="PANTHER" id="PTHR30204">
    <property type="entry name" value="REDOX-CYCLING DRUG-SENSING TRANSCRIPTIONAL ACTIVATOR SOXR"/>
    <property type="match status" value="1"/>
</dbReference>
<keyword evidence="7" id="KW-1185">Reference proteome</keyword>
<dbReference type="InterPro" id="IPR009061">
    <property type="entry name" value="DNA-bd_dom_put_sf"/>
</dbReference>
<dbReference type="Pfam" id="PF02607">
    <property type="entry name" value="B12-binding_2"/>
    <property type="match status" value="1"/>
</dbReference>
<dbReference type="SUPFAM" id="SSF52242">
    <property type="entry name" value="Cobalamin (vitamin B12)-binding domain"/>
    <property type="match status" value="1"/>
</dbReference>
<dbReference type="GO" id="GO:0031419">
    <property type="term" value="F:cobalamin binding"/>
    <property type="evidence" value="ECO:0007669"/>
    <property type="project" value="InterPro"/>
</dbReference>
<proteinExistence type="predicted"/>
<dbReference type="Gene3D" id="1.10.1240.10">
    <property type="entry name" value="Methionine synthase domain"/>
    <property type="match status" value="1"/>
</dbReference>
<gene>
    <name evidence="6" type="ORF">FLK61_30580</name>
</gene>
<accession>A0A859FEP9</accession>
<dbReference type="InterPro" id="IPR047057">
    <property type="entry name" value="MerR_fam"/>
</dbReference>
<dbReference type="CDD" id="cd01104">
    <property type="entry name" value="HTH_MlrA-CarA"/>
    <property type="match status" value="1"/>
</dbReference>
<dbReference type="InterPro" id="IPR000551">
    <property type="entry name" value="MerR-type_HTH_dom"/>
</dbReference>
<dbReference type="PROSITE" id="PS50937">
    <property type="entry name" value="HTH_MERR_2"/>
    <property type="match status" value="1"/>
</dbReference>
<dbReference type="InterPro" id="IPR003759">
    <property type="entry name" value="Cbl-bd_cap"/>
</dbReference>
<dbReference type="SMART" id="SM00422">
    <property type="entry name" value="HTH_MERR"/>
    <property type="match status" value="1"/>
</dbReference>
<dbReference type="SUPFAM" id="SSF46955">
    <property type="entry name" value="Putative DNA-binding domain"/>
    <property type="match status" value="1"/>
</dbReference>
<dbReference type="Gene3D" id="3.40.50.280">
    <property type="entry name" value="Cobalamin-binding domain"/>
    <property type="match status" value="1"/>
</dbReference>
<evidence type="ECO:0000259" key="4">
    <source>
        <dbReference type="PROSITE" id="PS50937"/>
    </source>
</evidence>
<evidence type="ECO:0000313" key="6">
    <source>
        <dbReference type="EMBL" id="QKS71064.1"/>
    </source>
</evidence>
<dbReference type="InterPro" id="IPR036594">
    <property type="entry name" value="Meth_synthase_dom"/>
</dbReference>
<name>A0A859FEP9_9BACI</name>
<dbReference type="CDD" id="cd02065">
    <property type="entry name" value="B12-binding_like"/>
    <property type="match status" value="1"/>
</dbReference>
<evidence type="ECO:0000256" key="2">
    <source>
        <dbReference type="ARBA" id="ARBA00023125"/>
    </source>
</evidence>
<keyword evidence="2" id="KW-0238">DNA-binding</keyword>
<dbReference type="Gene3D" id="1.10.1660.10">
    <property type="match status" value="1"/>
</dbReference>
<dbReference type="PROSITE" id="PS51332">
    <property type="entry name" value="B12_BINDING"/>
    <property type="match status" value="1"/>
</dbReference>